<dbReference type="FunCoup" id="A0A672I4Q1">
    <property type="interactions" value="444"/>
</dbReference>
<dbReference type="Ensembl" id="ENSSFAT00005037510.1">
    <property type="protein sequence ID" value="ENSSFAP00005036154.1"/>
    <property type="gene ID" value="ENSSFAG00005018277.1"/>
</dbReference>
<evidence type="ECO:0000256" key="6">
    <source>
        <dbReference type="SAM" id="Phobius"/>
    </source>
</evidence>
<dbReference type="PANTHER" id="PTHR21324:SF7">
    <property type="entry name" value="TRANSMEMBRANE PROTEIN 150C"/>
    <property type="match status" value="1"/>
</dbReference>
<evidence type="ECO:0000313" key="9">
    <source>
        <dbReference type="Proteomes" id="UP000472267"/>
    </source>
</evidence>
<feature type="transmembrane region" description="Helical" evidence="6">
    <location>
        <begin position="122"/>
        <end position="139"/>
    </location>
</feature>
<dbReference type="AlphaFoldDB" id="A0A672I4Q1"/>
<evidence type="ECO:0000256" key="1">
    <source>
        <dbReference type="ARBA" id="ARBA00004127"/>
    </source>
</evidence>
<sequence>VMNLSAFAGLLIGLLRYLQVRRRLVSVWLNRCSLAAFSTACCGMSLLGNFQLVVHNLGTALTFGLGLVFCWTQAVITLKADQGSRAGAAVRFLLSACITLCMVPYFWLMALEQHLQAARCQWALVSFLLLFISTFALEFRHSSFHIVTLDTAARPFTQSDHRDIFSELIPPGSWI</sequence>
<evidence type="ECO:0000256" key="5">
    <source>
        <dbReference type="ARBA" id="ARBA00023136"/>
    </source>
</evidence>
<proteinExistence type="inferred from homology"/>
<accession>A0A672I4Q1</accession>
<feature type="transmembrane region" description="Helical" evidence="6">
    <location>
        <begin position="88"/>
        <end position="110"/>
    </location>
</feature>
<organism evidence="8 9">
    <name type="scientific">Salarias fasciatus</name>
    <name type="common">Jewelled blenny</name>
    <name type="synonym">Blennius fasciatus</name>
    <dbReference type="NCBI Taxonomy" id="181472"/>
    <lineage>
        <taxon>Eukaryota</taxon>
        <taxon>Metazoa</taxon>
        <taxon>Chordata</taxon>
        <taxon>Craniata</taxon>
        <taxon>Vertebrata</taxon>
        <taxon>Euteleostomi</taxon>
        <taxon>Actinopterygii</taxon>
        <taxon>Neopterygii</taxon>
        <taxon>Teleostei</taxon>
        <taxon>Neoteleostei</taxon>
        <taxon>Acanthomorphata</taxon>
        <taxon>Ovalentaria</taxon>
        <taxon>Blenniimorphae</taxon>
        <taxon>Blenniiformes</taxon>
        <taxon>Blennioidei</taxon>
        <taxon>Blenniidae</taxon>
        <taxon>Salariinae</taxon>
        <taxon>Salarias</taxon>
    </lineage>
</organism>
<dbReference type="Proteomes" id="UP000472267">
    <property type="component" value="Unassembled WGS sequence"/>
</dbReference>
<dbReference type="GO" id="GO:0012505">
    <property type="term" value="C:endomembrane system"/>
    <property type="evidence" value="ECO:0007669"/>
    <property type="project" value="UniProtKB-SubCell"/>
</dbReference>
<reference evidence="8" key="1">
    <citation type="submission" date="2025-08" db="UniProtKB">
        <authorList>
            <consortium name="Ensembl"/>
        </authorList>
    </citation>
    <scope>IDENTIFICATION</scope>
</reference>
<reference evidence="8" key="2">
    <citation type="submission" date="2025-09" db="UniProtKB">
        <authorList>
            <consortium name="Ensembl"/>
        </authorList>
    </citation>
    <scope>IDENTIFICATION</scope>
</reference>
<feature type="domain" description="CWH43-like N-terminal" evidence="7">
    <location>
        <begin position="1"/>
        <end position="141"/>
    </location>
</feature>
<dbReference type="InterPro" id="IPR050911">
    <property type="entry name" value="DRAM/TMEM150_Autophagy_Mod"/>
</dbReference>
<protein>
    <submittedName>
        <fullName evidence="8">Transmembrane protein 150C</fullName>
    </submittedName>
</protein>
<evidence type="ECO:0000256" key="3">
    <source>
        <dbReference type="ARBA" id="ARBA00022692"/>
    </source>
</evidence>
<comment type="similarity">
    <text evidence="2">Belongs to the DRAM/TMEM150 family.</text>
</comment>
<evidence type="ECO:0000313" key="8">
    <source>
        <dbReference type="Ensembl" id="ENSSFAP00005036154.1"/>
    </source>
</evidence>
<keyword evidence="9" id="KW-1185">Reference proteome</keyword>
<dbReference type="InParanoid" id="A0A672I4Q1"/>
<evidence type="ECO:0000259" key="7">
    <source>
        <dbReference type="Pfam" id="PF10277"/>
    </source>
</evidence>
<dbReference type="InterPro" id="IPR019402">
    <property type="entry name" value="CWH43_N"/>
</dbReference>
<keyword evidence="5 6" id="KW-0472">Membrane</keyword>
<comment type="subcellular location">
    <subcellularLocation>
        <location evidence="1">Endomembrane system</location>
        <topology evidence="1">Multi-pass membrane protein</topology>
    </subcellularLocation>
</comment>
<dbReference type="Pfam" id="PF10277">
    <property type="entry name" value="Frag1"/>
    <property type="match status" value="1"/>
</dbReference>
<keyword evidence="3 6" id="KW-0812">Transmembrane</keyword>
<evidence type="ECO:0000256" key="4">
    <source>
        <dbReference type="ARBA" id="ARBA00022989"/>
    </source>
</evidence>
<gene>
    <name evidence="8" type="primary">tmem150c</name>
</gene>
<keyword evidence="4 6" id="KW-1133">Transmembrane helix</keyword>
<dbReference type="PANTHER" id="PTHR21324">
    <property type="entry name" value="FASTING-INDUCIBLE INTEGRAL MEMBRANE PROTEIN TM6P1-RELATED"/>
    <property type="match status" value="1"/>
</dbReference>
<evidence type="ECO:0000256" key="2">
    <source>
        <dbReference type="ARBA" id="ARBA00006565"/>
    </source>
</evidence>
<feature type="transmembrane region" description="Helical" evidence="6">
    <location>
        <begin position="53"/>
        <end position="76"/>
    </location>
</feature>
<dbReference type="GO" id="GO:0005886">
    <property type="term" value="C:plasma membrane"/>
    <property type="evidence" value="ECO:0007669"/>
    <property type="project" value="TreeGrafter"/>
</dbReference>
<name>A0A672I4Q1_SALFA</name>